<organism evidence="1 3">
    <name type="scientific">Haemophilus haemolyticus</name>
    <dbReference type="NCBI Taxonomy" id="726"/>
    <lineage>
        <taxon>Bacteria</taxon>
        <taxon>Pseudomonadati</taxon>
        <taxon>Pseudomonadota</taxon>
        <taxon>Gammaproteobacteria</taxon>
        <taxon>Pasteurellales</taxon>
        <taxon>Pasteurellaceae</taxon>
        <taxon>Haemophilus</taxon>
    </lineage>
</organism>
<gene>
    <name evidence="1" type="ORF">A9Z62_04230</name>
    <name evidence="2" type="ORF">EUX55_01315</name>
</gene>
<dbReference type="Proteomes" id="UP000317926">
    <property type="component" value="Unassembled WGS sequence"/>
</dbReference>
<dbReference type="EMBL" id="LZDL01000028">
    <property type="protein sequence ID" value="OBX45969.1"/>
    <property type="molecule type" value="Genomic_DNA"/>
</dbReference>
<sequence>MECNKGHQYAQLLDSLPDSQKISDGRHLCAGCAYDEGHSDGFANRKKRTINDLRPILPYSQAGTGRHKSALAAYELGYLHGQQKYNGQ</sequence>
<reference evidence="2 4" key="2">
    <citation type="submission" date="2019-01" db="EMBL/GenBank/DDBJ databases">
        <title>Comparative genomic analysis identifies haemin-independent Haemophilus haemolyticus: a formal re-classification of Haemophilus intermedius.</title>
        <authorList>
            <person name="Harris T.M."/>
            <person name="Price E.P."/>
            <person name="Sarovich D.S."/>
            <person name="Norskov-Lauritsen N."/>
            <person name="Beissbarth J."/>
            <person name="Chang A.B."/>
            <person name="Smith-Vaughan H.C."/>
        </authorList>
    </citation>
    <scope>NUCLEOTIDE SEQUENCE [LARGE SCALE GENOMIC DNA]</scope>
    <source>
        <strain evidence="2 4">PN24</strain>
    </source>
</reference>
<comment type="caution">
    <text evidence="1">The sequence shown here is derived from an EMBL/GenBank/DDBJ whole genome shotgun (WGS) entry which is preliminary data.</text>
</comment>
<accession>A0A1B8PDM3</accession>
<name>A0A1B8PDM3_HAEHA</name>
<evidence type="ECO:0000313" key="4">
    <source>
        <dbReference type="Proteomes" id="UP000317926"/>
    </source>
</evidence>
<dbReference type="Proteomes" id="UP000092611">
    <property type="component" value="Unassembled WGS sequence"/>
</dbReference>
<dbReference type="AlphaFoldDB" id="A0A1B8PDM3"/>
<dbReference type="OrthoDB" id="1016222at2"/>
<dbReference type="RefSeq" id="WP_065246740.1">
    <property type="nucleotide sequence ID" value="NZ_JACBKC010000004.1"/>
</dbReference>
<proteinExistence type="predicted"/>
<evidence type="ECO:0000313" key="2">
    <source>
        <dbReference type="EMBL" id="TPH02009.1"/>
    </source>
</evidence>
<dbReference type="EMBL" id="SDPK01000004">
    <property type="protein sequence ID" value="TPH02009.1"/>
    <property type="molecule type" value="Genomic_DNA"/>
</dbReference>
<reference evidence="1 3" key="1">
    <citation type="submission" date="2016-06" db="EMBL/GenBank/DDBJ databases">
        <title>Draft genome of Haemophilus haemolyticus CCUG 24149.</title>
        <authorList>
            <person name="Engstrom-Jakobsson H."/>
            <person name="Salva-Serra F."/>
            <person name="Thorell K."/>
            <person name="Gonzales-Siles L."/>
            <person name="Karlsson R."/>
            <person name="Boulund F."/>
            <person name="Engstrand L."/>
            <person name="Kristiansson E."/>
            <person name="Moore E."/>
        </authorList>
    </citation>
    <scope>NUCLEOTIDE SEQUENCE [LARGE SCALE GENOMIC DNA]</scope>
    <source>
        <strain evidence="1 3">CCUG 24149</strain>
    </source>
</reference>
<evidence type="ECO:0000313" key="3">
    <source>
        <dbReference type="Proteomes" id="UP000092611"/>
    </source>
</evidence>
<protein>
    <submittedName>
        <fullName evidence="1">Uncharacterized protein</fullName>
    </submittedName>
</protein>
<evidence type="ECO:0000313" key="1">
    <source>
        <dbReference type="EMBL" id="OBX45969.1"/>
    </source>
</evidence>